<sequence length="86" mass="9616">MADRRVTASGKDKDGDITKLCNSGEPWSPRPKADAIRDIENKTHSYYVDRAGHRTDVHVVNEGGKKYLRTTADKTSKNNLDNLPDC</sequence>
<proteinExistence type="predicted"/>
<dbReference type="AlphaFoldDB" id="A0A2M9FWL7"/>
<gene>
    <name evidence="2" type="ORF">CVT23_20480</name>
</gene>
<dbReference type="Proteomes" id="UP000229498">
    <property type="component" value="Unassembled WGS sequence"/>
</dbReference>
<protein>
    <submittedName>
        <fullName evidence="2">DUF3892 domain-containing protein</fullName>
    </submittedName>
</protein>
<dbReference type="Pfam" id="PF13031">
    <property type="entry name" value="DUF3892"/>
    <property type="match status" value="1"/>
</dbReference>
<dbReference type="RefSeq" id="WP_109795676.1">
    <property type="nucleotide sequence ID" value="NZ_PHIG01000054.1"/>
</dbReference>
<feature type="region of interest" description="Disordered" evidence="1">
    <location>
        <begin position="1"/>
        <end position="32"/>
    </location>
</feature>
<evidence type="ECO:0000313" key="2">
    <source>
        <dbReference type="EMBL" id="PJK27851.1"/>
    </source>
</evidence>
<dbReference type="InterPro" id="IPR024997">
    <property type="entry name" value="DUF3892"/>
</dbReference>
<feature type="compositionally biased region" description="Basic and acidic residues" evidence="1">
    <location>
        <begin position="1"/>
        <end position="17"/>
    </location>
</feature>
<keyword evidence="3" id="KW-1185">Reference proteome</keyword>
<dbReference type="EMBL" id="PHIG01000054">
    <property type="protein sequence ID" value="PJK27851.1"/>
    <property type="molecule type" value="Genomic_DNA"/>
</dbReference>
<organism evidence="2 3">
    <name type="scientific">Minwuia thermotolerans</name>
    <dbReference type="NCBI Taxonomy" id="2056226"/>
    <lineage>
        <taxon>Bacteria</taxon>
        <taxon>Pseudomonadati</taxon>
        <taxon>Pseudomonadota</taxon>
        <taxon>Alphaproteobacteria</taxon>
        <taxon>Minwuiales</taxon>
        <taxon>Minwuiaceae</taxon>
        <taxon>Minwuia</taxon>
    </lineage>
</organism>
<name>A0A2M9FWL7_9PROT</name>
<accession>A0A2M9FWL7</accession>
<evidence type="ECO:0000313" key="3">
    <source>
        <dbReference type="Proteomes" id="UP000229498"/>
    </source>
</evidence>
<dbReference type="OrthoDB" id="826539at2"/>
<comment type="caution">
    <text evidence="2">The sequence shown here is derived from an EMBL/GenBank/DDBJ whole genome shotgun (WGS) entry which is preliminary data.</text>
</comment>
<reference evidence="2 3" key="1">
    <citation type="submission" date="2017-11" db="EMBL/GenBank/DDBJ databases">
        <title>Draft genome sequence of Rhizobiales bacterium SY3-13.</title>
        <authorList>
            <person name="Sun C."/>
        </authorList>
    </citation>
    <scope>NUCLEOTIDE SEQUENCE [LARGE SCALE GENOMIC DNA]</scope>
    <source>
        <strain evidence="2 3">SY3-13</strain>
    </source>
</reference>
<evidence type="ECO:0000256" key="1">
    <source>
        <dbReference type="SAM" id="MobiDB-lite"/>
    </source>
</evidence>